<feature type="transmembrane region" description="Helical" evidence="1">
    <location>
        <begin position="182"/>
        <end position="200"/>
    </location>
</feature>
<feature type="transmembrane region" description="Helical" evidence="1">
    <location>
        <begin position="316"/>
        <end position="335"/>
    </location>
</feature>
<feature type="transmembrane region" description="Helical" evidence="1">
    <location>
        <begin position="342"/>
        <end position="361"/>
    </location>
</feature>
<sequence length="424" mass="46715">MGAAITGILLLLTFILFVMFVMRGGNLTLGFLIMAILWTIIGLVPLNIAVKEIYTEPVLKYGSTIVNIIFGSWFGRVLVDTGIAGSISRRTQTVGNRYPVVATILIACVLALIFSSSYGVGSAIAIGVIIFPIIYSIGVPKHIAVLVFTLSIGAAMYINNVLFVQFQVFFPKIEWGLRYQKFGFTAMLVQMMITIAFIVFNRKKIQNGKSKLVVAESENAEIKEVSPWTYILPILPVALNIILGWDAVPALFLSIIVALFATGNMKTYTGLIKMINNTAYNAISDIAGLIIMLFVLNMFQSAAVHAMADFNDIFKYIIPNNTLLLTVIMIFLAPLAYFRGPLFLYGAGAATASIFVSTGLFNQYFLYGLLVVPSMVGISACITQSWNLWAVQYNELDTKTFLITGLPWIWIATAINLFLAYFIL</sequence>
<dbReference type="OrthoDB" id="1661999at2"/>
<dbReference type="RefSeq" id="WP_119485224.1">
    <property type="nucleotide sequence ID" value="NZ_QYJN01000003.1"/>
</dbReference>
<proteinExistence type="predicted"/>
<protein>
    <submittedName>
        <fullName evidence="2">Gluconate:proton symporter</fullName>
    </submittedName>
</protein>
<evidence type="ECO:0000256" key="1">
    <source>
        <dbReference type="SAM" id="Phobius"/>
    </source>
</evidence>
<feature type="transmembrane region" description="Helical" evidence="1">
    <location>
        <begin position="61"/>
        <end position="79"/>
    </location>
</feature>
<feature type="transmembrane region" description="Helical" evidence="1">
    <location>
        <begin position="29"/>
        <end position="49"/>
    </location>
</feature>
<evidence type="ECO:0000313" key="2">
    <source>
        <dbReference type="EMBL" id="RIP34999.1"/>
    </source>
</evidence>
<keyword evidence="1" id="KW-0812">Transmembrane</keyword>
<dbReference type="Proteomes" id="UP000265541">
    <property type="component" value="Unassembled WGS sequence"/>
</dbReference>
<reference evidence="2 3" key="1">
    <citation type="journal article" date="2016" name="Front. Microbiol.">
        <title>Comprehensive Phylogenetic Analysis of Bovine Non-aureus Staphylococci Species Based on Whole-Genome Sequencing.</title>
        <authorList>
            <person name="Naushad S."/>
            <person name="Barkema H.W."/>
            <person name="Luby C."/>
            <person name="Condas L.A."/>
            <person name="Nobrega D.B."/>
            <person name="Carson D.A."/>
            <person name="De Buck J."/>
        </authorList>
    </citation>
    <scope>NUCLEOTIDE SEQUENCE [LARGE SCALE GENOMIC DNA]</scope>
    <source>
        <strain evidence="2 3">SNUC 4781</strain>
    </source>
</reference>
<feature type="transmembrane region" description="Helical" evidence="1">
    <location>
        <begin position="367"/>
        <end position="389"/>
    </location>
</feature>
<dbReference type="EMBL" id="QYJN01000003">
    <property type="protein sequence ID" value="RIP34999.1"/>
    <property type="molecule type" value="Genomic_DNA"/>
</dbReference>
<feature type="transmembrane region" description="Helical" evidence="1">
    <location>
        <begin position="143"/>
        <end position="170"/>
    </location>
</feature>
<dbReference type="AlphaFoldDB" id="A0A3A0VNM3"/>
<feature type="transmembrane region" description="Helical" evidence="1">
    <location>
        <begin position="237"/>
        <end position="261"/>
    </location>
</feature>
<organism evidence="2 3">
    <name type="scientific">Staphylococcus gallinarum</name>
    <dbReference type="NCBI Taxonomy" id="1293"/>
    <lineage>
        <taxon>Bacteria</taxon>
        <taxon>Bacillati</taxon>
        <taxon>Bacillota</taxon>
        <taxon>Bacilli</taxon>
        <taxon>Bacillales</taxon>
        <taxon>Staphylococcaceae</taxon>
        <taxon>Staphylococcus</taxon>
    </lineage>
</organism>
<keyword evidence="1" id="KW-1133">Transmembrane helix</keyword>
<feature type="transmembrane region" description="Helical" evidence="1">
    <location>
        <begin position="6"/>
        <end position="22"/>
    </location>
</feature>
<keyword evidence="1" id="KW-0472">Membrane</keyword>
<accession>A0A3A0VNM3</accession>
<evidence type="ECO:0000313" key="3">
    <source>
        <dbReference type="Proteomes" id="UP000265541"/>
    </source>
</evidence>
<feature type="transmembrane region" description="Helical" evidence="1">
    <location>
        <begin position="401"/>
        <end position="423"/>
    </location>
</feature>
<comment type="caution">
    <text evidence="2">The sequence shown here is derived from an EMBL/GenBank/DDBJ whole genome shotgun (WGS) entry which is preliminary data.</text>
</comment>
<feature type="transmembrane region" description="Helical" evidence="1">
    <location>
        <begin position="282"/>
        <end position="304"/>
    </location>
</feature>
<gene>
    <name evidence="2" type="ORF">BUZ14_07455</name>
</gene>
<name>A0A3A0VNM3_STAGA</name>
<feature type="transmembrane region" description="Helical" evidence="1">
    <location>
        <begin position="100"/>
        <end position="131"/>
    </location>
</feature>